<dbReference type="GO" id="GO:0003700">
    <property type="term" value="F:DNA-binding transcription factor activity"/>
    <property type="evidence" value="ECO:0007669"/>
    <property type="project" value="InterPro"/>
</dbReference>
<dbReference type="Pfam" id="PF00105">
    <property type="entry name" value="zf-C4"/>
    <property type="match status" value="1"/>
</dbReference>
<comment type="caution">
    <text evidence="12">The sequence shown here is derived from an EMBL/GenBank/DDBJ whole genome shotgun (WGS) entry which is preliminary data.</text>
</comment>
<evidence type="ECO:0000256" key="6">
    <source>
        <dbReference type="ARBA" id="ARBA00023125"/>
    </source>
</evidence>
<sequence>MSLENQELCSLTTEGFDLMENESEKSQLCLVPTCHGCKSFFRRASVQKTIFPPCENVNMCYQNISKTNRPQKCKYCRYQKCLDVGMVVFYLEYRRKSISIGSVNRIRSRDAISIIDDLIGSLSNVDLQISDCRLSKFNPIIHPDLETLIKSPNQLNNVAHFEKMSGWPLPQNEFMEQQRRLIQIKIRYEHSQLPIETTLEQFDIKTKEWLPFDMMMAVEFAKTFTFFSKLDYSDQIAVIKKSTFMSLALTTAFTSYQAKMGILQTPDGVCISGPTRNEQAVRHFNTLMSLKIMEPLIRHQYTKPEYLLLKAIIVCNSASMLSSYGQQIVEKEKNNYRNALFDYCLFKYGKPHGVTRFLNILSYINVLEHYQRNFRDFMTTIQIFTPNVMSESRRKLQSEVLCLEEF</sequence>
<keyword evidence="4" id="KW-0862">Zinc</keyword>
<dbReference type="SUPFAM" id="SSF48508">
    <property type="entry name" value="Nuclear receptor ligand-binding domain"/>
    <property type="match status" value="1"/>
</dbReference>
<dbReference type="PANTHER" id="PTHR45886">
    <property type="entry name" value="NUCLEAR HORMONE RECEPTOR FAMILY-RELATED-RELATED"/>
    <property type="match status" value="1"/>
</dbReference>
<dbReference type="EMBL" id="CANHGI010000004">
    <property type="protein sequence ID" value="CAI5448837.1"/>
    <property type="molecule type" value="Genomic_DNA"/>
</dbReference>
<dbReference type="InterPro" id="IPR000536">
    <property type="entry name" value="Nucl_hrmn_rcpt_lig-bd"/>
</dbReference>
<dbReference type="InterPro" id="IPR013088">
    <property type="entry name" value="Znf_NHR/GATA"/>
</dbReference>
<evidence type="ECO:0000256" key="4">
    <source>
        <dbReference type="ARBA" id="ARBA00022833"/>
    </source>
</evidence>
<keyword evidence="7" id="KW-0804">Transcription</keyword>
<proteinExistence type="inferred from homology"/>
<name>A0A9P1IRG9_9PELO</name>
<protein>
    <submittedName>
        <fullName evidence="12">Uncharacterized protein</fullName>
    </submittedName>
</protein>
<reference evidence="12" key="1">
    <citation type="submission" date="2022-11" db="EMBL/GenBank/DDBJ databases">
        <authorList>
            <person name="Kikuchi T."/>
        </authorList>
    </citation>
    <scope>NUCLEOTIDE SEQUENCE</scope>
    <source>
        <strain evidence="12">PS1010</strain>
    </source>
</reference>
<evidence type="ECO:0000256" key="1">
    <source>
        <dbReference type="ARBA" id="ARBA00005993"/>
    </source>
</evidence>
<dbReference type="Gene3D" id="1.10.565.10">
    <property type="entry name" value="Retinoid X Receptor"/>
    <property type="match status" value="1"/>
</dbReference>
<evidence type="ECO:0000259" key="10">
    <source>
        <dbReference type="PROSITE" id="PS51030"/>
    </source>
</evidence>
<evidence type="ECO:0000256" key="2">
    <source>
        <dbReference type="ARBA" id="ARBA00022723"/>
    </source>
</evidence>
<dbReference type="OrthoDB" id="9984314at2759"/>
<keyword evidence="9" id="KW-0539">Nucleus</keyword>
<dbReference type="Gene3D" id="3.30.50.10">
    <property type="entry name" value="Erythroid Transcription Factor GATA-1, subunit A"/>
    <property type="match status" value="1"/>
</dbReference>
<dbReference type="Pfam" id="PF00104">
    <property type="entry name" value="Hormone_recep"/>
    <property type="match status" value="1"/>
</dbReference>
<organism evidence="12 13">
    <name type="scientific">Caenorhabditis angaria</name>
    <dbReference type="NCBI Taxonomy" id="860376"/>
    <lineage>
        <taxon>Eukaryota</taxon>
        <taxon>Metazoa</taxon>
        <taxon>Ecdysozoa</taxon>
        <taxon>Nematoda</taxon>
        <taxon>Chromadorea</taxon>
        <taxon>Rhabditida</taxon>
        <taxon>Rhabditina</taxon>
        <taxon>Rhabditomorpha</taxon>
        <taxon>Rhabditoidea</taxon>
        <taxon>Rhabditidae</taxon>
        <taxon>Peloderinae</taxon>
        <taxon>Caenorhabditis</taxon>
    </lineage>
</organism>
<evidence type="ECO:0000259" key="11">
    <source>
        <dbReference type="PROSITE" id="PS51843"/>
    </source>
</evidence>
<dbReference type="AlphaFoldDB" id="A0A9P1IRG9"/>
<evidence type="ECO:0000256" key="8">
    <source>
        <dbReference type="ARBA" id="ARBA00023170"/>
    </source>
</evidence>
<dbReference type="PRINTS" id="PR00047">
    <property type="entry name" value="STROIDFINGER"/>
</dbReference>
<dbReference type="CDD" id="cd06157">
    <property type="entry name" value="NR_LBD"/>
    <property type="match status" value="1"/>
</dbReference>
<feature type="domain" description="Nuclear receptor" evidence="10">
    <location>
        <begin position="6"/>
        <end position="93"/>
    </location>
</feature>
<keyword evidence="6" id="KW-0238">DNA-binding</keyword>
<dbReference type="SMART" id="SM00430">
    <property type="entry name" value="HOLI"/>
    <property type="match status" value="1"/>
</dbReference>
<dbReference type="PANTHER" id="PTHR45886:SF18">
    <property type="entry name" value="NR LBD DOMAIN-CONTAINING PROTEIN-RELATED"/>
    <property type="match status" value="1"/>
</dbReference>
<comment type="similarity">
    <text evidence="1">Belongs to the nuclear hormone receptor family.</text>
</comment>
<evidence type="ECO:0000256" key="3">
    <source>
        <dbReference type="ARBA" id="ARBA00022771"/>
    </source>
</evidence>
<feature type="domain" description="NR LBD" evidence="11">
    <location>
        <begin position="177"/>
        <end position="400"/>
    </location>
</feature>
<dbReference type="PROSITE" id="PS51030">
    <property type="entry name" value="NUCLEAR_REC_DBD_2"/>
    <property type="match status" value="1"/>
</dbReference>
<evidence type="ECO:0000256" key="5">
    <source>
        <dbReference type="ARBA" id="ARBA00023015"/>
    </source>
</evidence>
<dbReference type="GO" id="GO:0008270">
    <property type="term" value="F:zinc ion binding"/>
    <property type="evidence" value="ECO:0007669"/>
    <property type="project" value="UniProtKB-KW"/>
</dbReference>
<dbReference type="SUPFAM" id="SSF57716">
    <property type="entry name" value="Glucocorticoid receptor-like (DNA-binding domain)"/>
    <property type="match status" value="1"/>
</dbReference>
<dbReference type="PROSITE" id="PS51843">
    <property type="entry name" value="NR_LBD"/>
    <property type="match status" value="1"/>
</dbReference>
<keyword evidence="5" id="KW-0805">Transcription regulation</keyword>
<accession>A0A9P1IRG9</accession>
<evidence type="ECO:0000313" key="12">
    <source>
        <dbReference type="EMBL" id="CAI5448837.1"/>
    </source>
</evidence>
<keyword evidence="3" id="KW-0863">Zinc-finger</keyword>
<evidence type="ECO:0000256" key="9">
    <source>
        <dbReference type="ARBA" id="ARBA00023242"/>
    </source>
</evidence>
<gene>
    <name evidence="12" type="ORF">CAMP_LOCUS11474</name>
</gene>
<keyword evidence="8" id="KW-0675">Receptor</keyword>
<dbReference type="GO" id="GO:0043565">
    <property type="term" value="F:sequence-specific DNA binding"/>
    <property type="evidence" value="ECO:0007669"/>
    <property type="project" value="InterPro"/>
</dbReference>
<dbReference type="SMART" id="SM00399">
    <property type="entry name" value="ZnF_C4"/>
    <property type="match status" value="1"/>
</dbReference>
<keyword evidence="13" id="KW-1185">Reference proteome</keyword>
<keyword evidence="2" id="KW-0479">Metal-binding</keyword>
<dbReference type="InterPro" id="IPR035500">
    <property type="entry name" value="NHR-like_dom_sf"/>
</dbReference>
<evidence type="ECO:0000313" key="13">
    <source>
        <dbReference type="Proteomes" id="UP001152747"/>
    </source>
</evidence>
<dbReference type="Proteomes" id="UP001152747">
    <property type="component" value="Unassembled WGS sequence"/>
</dbReference>
<evidence type="ECO:0000256" key="7">
    <source>
        <dbReference type="ARBA" id="ARBA00023163"/>
    </source>
</evidence>
<dbReference type="InterPro" id="IPR001628">
    <property type="entry name" value="Znf_hrmn_rcpt"/>
</dbReference>